<dbReference type="InterPro" id="IPR009012">
    <property type="entry name" value="GrpE_head"/>
</dbReference>
<dbReference type="KEGG" id="obg:Verru16b_02128"/>
<dbReference type="Pfam" id="PF01025">
    <property type="entry name" value="GrpE"/>
    <property type="match status" value="1"/>
</dbReference>
<evidence type="ECO:0000256" key="4">
    <source>
        <dbReference type="RuleBase" id="RU004478"/>
    </source>
</evidence>
<dbReference type="HAMAP" id="MF_01151">
    <property type="entry name" value="GrpE"/>
    <property type="match status" value="1"/>
</dbReference>
<evidence type="ECO:0000313" key="6">
    <source>
        <dbReference type="EMBL" id="AOS45059.1"/>
    </source>
</evidence>
<evidence type="ECO:0000256" key="3">
    <source>
        <dbReference type="HAMAP-Rule" id="MF_01151"/>
    </source>
</evidence>
<keyword evidence="3 6" id="KW-0346">Stress response</keyword>
<dbReference type="PATRIC" id="fig|1838286.3.peg.2145"/>
<dbReference type="AlphaFoldDB" id="A0A1D8AVZ1"/>
<dbReference type="GO" id="GO:0051087">
    <property type="term" value="F:protein-folding chaperone binding"/>
    <property type="evidence" value="ECO:0007669"/>
    <property type="project" value="InterPro"/>
</dbReference>
<dbReference type="Proteomes" id="UP000095228">
    <property type="component" value="Chromosome"/>
</dbReference>
<comment type="subunit">
    <text evidence="3">Homodimer.</text>
</comment>
<dbReference type="RefSeq" id="WP_069962251.1">
    <property type="nucleotide sequence ID" value="NZ_CP016094.1"/>
</dbReference>
<keyword evidence="3" id="KW-0963">Cytoplasm</keyword>
<dbReference type="GO" id="GO:0005737">
    <property type="term" value="C:cytoplasm"/>
    <property type="evidence" value="ECO:0007669"/>
    <property type="project" value="UniProtKB-SubCell"/>
</dbReference>
<dbReference type="EMBL" id="CP016094">
    <property type="protein sequence ID" value="AOS45059.1"/>
    <property type="molecule type" value="Genomic_DNA"/>
</dbReference>
<dbReference type="InterPro" id="IPR013805">
    <property type="entry name" value="GrpE_CC"/>
</dbReference>
<dbReference type="PANTHER" id="PTHR21237:SF23">
    <property type="entry name" value="GRPE PROTEIN HOMOLOG, MITOCHONDRIAL"/>
    <property type="match status" value="1"/>
</dbReference>
<name>A0A1D8AVZ1_9BACT</name>
<evidence type="ECO:0000256" key="2">
    <source>
        <dbReference type="ARBA" id="ARBA00023186"/>
    </source>
</evidence>
<dbReference type="SUPFAM" id="SSF58014">
    <property type="entry name" value="Coiled-coil domain of nucleotide exchange factor GrpE"/>
    <property type="match status" value="1"/>
</dbReference>
<dbReference type="Gene3D" id="3.90.20.20">
    <property type="match status" value="1"/>
</dbReference>
<keyword evidence="2 3" id="KW-0143">Chaperone</keyword>
<dbReference type="STRING" id="1838286.Verru16b_02128"/>
<dbReference type="GO" id="GO:0000774">
    <property type="term" value="F:adenyl-nucleotide exchange factor activity"/>
    <property type="evidence" value="ECO:0007669"/>
    <property type="project" value="InterPro"/>
</dbReference>
<sequence length="193" mass="20701">MSETSQTESTDTNLPPNPAAAAPAPAEPTPSPALDEQLASAKKEAVANYDRYMRAVADLENFRKRTARDKDELRQFATAGVVEDIIPILDNLSLGLAAAKQQTDVKPIVEGLGLVLEQFKSTLGRHGLKEVNPLGQAFDHNLHECISHQPSPEVAAEQVSLVVRLGYTLNGRLLRPASVVVSSGPAQTEEAKS</sequence>
<reference evidence="6 7" key="1">
    <citation type="submission" date="2016-06" db="EMBL/GenBank/DDBJ databases">
        <title>Three novel species with peptidoglycan cell walls form the new genus Lacunisphaera gen. nov. in the family Opitutaceae of the verrucomicrobial subdivision 4.</title>
        <authorList>
            <person name="Rast P."/>
            <person name="Gloeckner I."/>
            <person name="Jogler M."/>
            <person name="Boedeker C."/>
            <person name="Jeske O."/>
            <person name="Wiegand S."/>
            <person name="Reinhardt R."/>
            <person name="Schumann P."/>
            <person name="Rohde M."/>
            <person name="Spring S."/>
            <person name="Gloeckner F.O."/>
            <person name="Jogler C."/>
        </authorList>
    </citation>
    <scope>NUCLEOTIDE SEQUENCE [LARGE SCALE GENOMIC DNA]</scope>
    <source>
        <strain evidence="6 7">IG16b</strain>
    </source>
</reference>
<gene>
    <name evidence="3" type="primary">grpE</name>
    <name evidence="6" type="ORF">Verru16b_02128</name>
</gene>
<dbReference type="Gene3D" id="2.30.22.10">
    <property type="entry name" value="Head domain of nucleotide exchange factor GrpE"/>
    <property type="match status" value="1"/>
</dbReference>
<dbReference type="InterPro" id="IPR000740">
    <property type="entry name" value="GrpE"/>
</dbReference>
<keyword evidence="7" id="KW-1185">Reference proteome</keyword>
<dbReference type="GO" id="GO:0051082">
    <property type="term" value="F:unfolded protein binding"/>
    <property type="evidence" value="ECO:0007669"/>
    <property type="project" value="TreeGrafter"/>
</dbReference>
<dbReference type="PRINTS" id="PR00773">
    <property type="entry name" value="GRPEPROTEIN"/>
</dbReference>
<protein>
    <recommendedName>
        <fullName evidence="3">Protein GrpE</fullName>
    </recommendedName>
    <alternativeName>
        <fullName evidence="3">HSP-70 cofactor</fullName>
    </alternativeName>
</protein>
<accession>A0A1D8AVZ1</accession>
<feature type="region of interest" description="Disordered" evidence="5">
    <location>
        <begin position="1"/>
        <end position="40"/>
    </location>
</feature>
<comment type="similarity">
    <text evidence="1 3 4">Belongs to the GrpE family.</text>
</comment>
<dbReference type="GO" id="GO:0042803">
    <property type="term" value="F:protein homodimerization activity"/>
    <property type="evidence" value="ECO:0007669"/>
    <property type="project" value="InterPro"/>
</dbReference>
<dbReference type="CDD" id="cd00446">
    <property type="entry name" value="GrpE"/>
    <property type="match status" value="1"/>
</dbReference>
<evidence type="ECO:0000256" key="1">
    <source>
        <dbReference type="ARBA" id="ARBA00009054"/>
    </source>
</evidence>
<dbReference type="PANTHER" id="PTHR21237">
    <property type="entry name" value="GRPE PROTEIN"/>
    <property type="match status" value="1"/>
</dbReference>
<evidence type="ECO:0000256" key="5">
    <source>
        <dbReference type="SAM" id="MobiDB-lite"/>
    </source>
</evidence>
<evidence type="ECO:0000313" key="7">
    <source>
        <dbReference type="Proteomes" id="UP000095228"/>
    </source>
</evidence>
<proteinExistence type="inferred from homology"/>
<comment type="subcellular location">
    <subcellularLocation>
        <location evidence="3">Cytoplasm</location>
    </subcellularLocation>
</comment>
<feature type="compositionally biased region" description="Polar residues" evidence="5">
    <location>
        <begin position="1"/>
        <end position="14"/>
    </location>
</feature>
<organism evidence="6 7">
    <name type="scientific">Lacunisphaera limnophila</name>
    <dbReference type="NCBI Taxonomy" id="1838286"/>
    <lineage>
        <taxon>Bacteria</taxon>
        <taxon>Pseudomonadati</taxon>
        <taxon>Verrucomicrobiota</taxon>
        <taxon>Opitutia</taxon>
        <taxon>Opitutales</taxon>
        <taxon>Opitutaceae</taxon>
        <taxon>Lacunisphaera</taxon>
    </lineage>
</organism>
<dbReference type="OrthoDB" id="9812586at2"/>
<dbReference type="SUPFAM" id="SSF51064">
    <property type="entry name" value="Head domain of nucleotide exchange factor GrpE"/>
    <property type="match status" value="1"/>
</dbReference>
<comment type="function">
    <text evidence="3">Participates actively in the response to hyperosmotic and heat shock by preventing the aggregation of stress-denatured proteins, in association with DnaK and GrpE. It is the nucleotide exchange factor for DnaK and may function as a thermosensor. Unfolded proteins bind initially to DnaJ; upon interaction with the DnaJ-bound protein, DnaK hydrolyzes its bound ATP, resulting in the formation of a stable complex. GrpE releases ADP from DnaK; ATP binding to DnaK triggers the release of the substrate protein, thus completing the reaction cycle. Several rounds of ATP-dependent interactions between DnaJ, DnaK and GrpE are required for fully efficient folding.</text>
</comment>
<dbReference type="GO" id="GO:0006457">
    <property type="term" value="P:protein folding"/>
    <property type="evidence" value="ECO:0007669"/>
    <property type="project" value="InterPro"/>
</dbReference>